<dbReference type="SUPFAM" id="SSF109854">
    <property type="entry name" value="DinB/YfiT-like putative metalloenzymes"/>
    <property type="match status" value="1"/>
</dbReference>
<dbReference type="Proteomes" id="UP000520814">
    <property type="component" value="Unassembled WGS sequence"/>
</dbReference>
<gene>
    <name evidence="2" type="ORF">HNQ39_005456</name>
</gene>
<protein>
    <submittedName>
        <fullName evidence="2">Putative Rdx family selenoprotein</fullName>
    </submittedName>
</protein>
<organism evidence="2 3">
    <name type="scientific">Armatimonas rosea</name>
    <dbReference type="NCBI Taxonomy" id="685828"/>
    <lineage>
        <taxon>Bacteria</taxon>
        <taxon>Bacillati</taxon>
        <taxon>Armatimonadota</taxon>
        <taxon>Armatimonadia</taxon>
        <taxon>Armatimonadales</taxon>
        <taxon>Armatimonadaceae</taxon>
        <taxon>Armatimonas</taxon>
    </lineage>
</organism>
<dbReference type="AlphaFoldDB" id="A0A7W9SVH8"/>
<dbReference type="Gene3D" id="1.20.120.450">
    <property type="entry name" value="dinb family like domain"/>
    <property type="match status" value="1"/>
</dbReference>
<comment type="caution">
    <text evidence="2">The sequence shown here is derived from an EMBL/GenBank/DDBJ whole genome shotgun (WGS) entry which is preliminary data.</text>
</comment>
<dbReference type="InterPro" id="IPR034660">
    <property type="entry name" value="DinB/YfiT-like"/>
</dbReference>
<reference evidence="2 3" key="1">
    <citation type="submission" date="2020-08" db="EMBL/GenBank/DDBJ databases">
        <title>Genomic Encyclopedia of Type Strains, Phase IV (KMG-IV): sequencing the most valuable type-strain genomes for metagenomic binning, comparative biology and taxonomic classification.</title>
        <authorList>
            <person name="Goeker M."/>
        </authorList>
    </citation>
    <scope>NUCLEOTIDE SEQUENCE [LARGE SCALE GENOMIC DNA]</scope>
    <source>
        <strain evidence="2 3">DSM 23562</strain>
    </source>
</reference>
<dbReference type="Pfam" id="PF12867">
    <property type="entry name" value="DinB_2"/>
    <property type="match status" value="1"/>
</dbReference>
<keyword evidence="3" id="KW-1185">Reference proteome</keyword>
<name>A0A7W9SVH8_ARMRO</name>
<evidence type="ECO:0000259" key="1">
    <source>
        <dbReference type="Pfam" id="PF12867"/>
    </source>
</evidence>
<sequence>MNSDFSVSWELSRGRFDQEVLSLTQEQLNFRLYPGALTIGEMAIHVAGVEIWFLSQLHGTPVPDALTRIAQSATEGVVNDNPFPFAPEELTPATVSEALSTAAAMVKDVIYAPSDELLQKEIKSALGPIITGRGALARFAFHPGYHHGQAYQIKCAPGFPA</sequence>
<feature type="domain" description="DinB-like" evidence="1">
    <location>
        <begin position="9"/>
        <end position="150"/>
    </location>
</feature>
<evidence type="ECO:0000313" key="2">
    <source>
        <dbReference type="EMBL" id="MBB6053621.1"/>
    </source>
</evidence>
<evidence type="ECO:0000313" key="3">
    <source>
        <dbReference type="Proteomes" id="UP000520814"/>
    </source>
</evidence>
<accession>A0A7W9SVH8</accession>
<dbReference type="InterPro" id="IPR024775">
    <property type="entry name" value="DinB-like"/>
</dbReference>
<proteinExistence type="predicted"/>
<dbReference type="EMBL" id="JACHGW010000007">
    <property type="protein sequence ID" value="MBB6053621.1"/>
    <property type="molecule type" value="Genomic_DNA"/>
</dbReference>
<dbReference type="RefSeq" id="WP_184203709.1">
    <property type="nucleotide sequence ID" value="NZ_JACHGW010000007.1"/>
</dbReference>